<dbReference type="EMBL" id="JAAAID010000164">
    <property type="protein sequence ID" value="KAG0021358.1"/>
    <property type="molecule type" value="Genomic_DNA"/>
</dbReference>
<keyword evidence="10 14" id="KW-0472">Membrane</keyword>
<evidence type="ECO:0000256" key="1">
    <source>
        <dbReference type="ARBA" id="ARBA00004477"/>
    </source>
</evidence>
<comment type="caution">
    <text evidence="16">The sequence shown here is derived from an EMBL/GenBank/DDBJ whole genome shotgun (WGS) entry which is preliminary data.</text>
</comment>
<evidence type="ECO:0000256" key="12">
    <source>
        <dbReference type="ARBA" id="ARBA00049506"/>
    </source>
</evidence>
<feature type="transmembrane region" description="Helical" evidence="14">
    <location>
        <begin position="115"/>
        <end position="131"/>
    </location>
</feature>
<feature type="transmembrane region" description="Helical" evidence="14">
    <location>
        <begin position="244"/>
        <end position="274"/>
    </location>
</feature>
<evidence type="ECO:0000313" key="17">
    <source>
        <dbReference type="Proteomes" id="UP000703661"/>
    </source>
</evidence>
<keyword evidence="7 14" id="KW-0812">Transmembrane</keyword>
<comment type="similarity">
    <text evidence="13">Belongs to the glycosyltransferase ALG3 family.</text>
</comment>
<feature type="compositionally biased region" description="Polar residues" evidence="15">
    <location>
        <begin position="1"/>
        <end position="19"/>
    </location>
</feature>
<feature type="transmembrane region" description="Helical" evidence="14">
    <location>
        <begin position="217"/>
        <end position="238"/>
    </location>
</feature>
<comment type="pathway">
    <text evidence="2 14">Protein modification; protein glycosylation.</text>
</comment>
<evidence type="ECO:0000256" key="2">
    <source>
        <dbReference type="ARBA" id="ARBA00004922"/>
    </source>
</evidence>
<dbReference type="PANTHER" id="PTHR12646">
    <property type="entry name" value="NOT56 - RELATED"/>
    <property type="match status" value="1"/>
</dbReference>
<organism evidence="16 17">
    <name type="scientific">Entomortierella chlamydospora</name>
    <dbReference type="NCBI Taxonomy" id="101097"/>
    <lineage>
        <taxon>Eukaryota</taxon>
        <taxon>Fungi</taxon>
        <taxon>Fungi incertae sedis</taxon>
        <taxon>Mucoromycota</taxon>
        <taxon>Mortierellomycotina</taxon>
        <taxon>Mortierellomycetes</taxon>
        <taxon>Mortierellales</taxon>
        <taxon>Mortierellaceae</taxon>
        <taxon>Entomortierella</taxon>
    </lineage>
</organism>
<evidence type="ECO:0000256" key="5">
    <source>
        <dbReference type="ARBA" id="ARBA00022676"/>
    </source>
</evidence>
<comment type="subcellular location">
    <subcellularLocation>
        <location evidence="1 14">Endoplasmic reticulum membrane</location>
        <topology evidence="1 14">Multi-pass membrane protein</topology>
    </subcellularLocation>
</comment>
<keyword evidence="9 14" id="KW-1133">Transmembrane helix</keyword>
<gene>
    <name evidence="16" type="primary">ALG3</name>
    <name evidence="16" type="ORF">BGZ80_002579</name>
</gene>
<dbReference type="GO" id="GO:0052925">
    <property type="term" value="F:dol-P-Man:Man(5)GlcNAc(2)-PP-Dol alpha-1,3-mannosyltransferase activity"/>
    <property type="evidence" value="ECO:0007669"/>
    <property type="project" value="UniProtKB-EC"/>
</dbReference>
<evidence type="ECO:0000256" key="13">
    <source>
        <dbReference type="ARBA" id="ARBA00093457"/>
    </source>
</evidence>
<keyword evidence="17" id="KW-1185">Reference proteome</keyword>
<reference evidence="16" key="1">
    <citation type="journal article" date="2020" name="Fungal Divers.">
        <title>Resolving the Mortierellaceae phylogeny through synthesis of multi-gene phylogenetics and phylogenomics.</title>
        <authorList>
            <person name="Vandepol N."/>
            <person name="Liber J."/>
            <person name="Desiro A."/>
            <person name="Na H."/>
            <person name="Kennedy M."/>
            <person name="Barry K."/>
            <person name="Grigoriev I.V."/>
            <person name="Miller A.N."/>
            <person name="O'Donnell K."/>
            <person name="Stajich J.E."/>
            <person name="Bonito G."/>
        </authorList>
    </citation>
    <scope>NUCLEOTIDE SEQUENCE</scope>
    <source>
        <strain evidence="16">NRRL 2769</strain>
    </source>
</reference>
<dbReference type="AlphaFoldDB" id="A0A9P6N1Q6"/>
<comment type="catalytic activity">
    <reaction evidence="12 14">
        <text>an alpha-D-Man-(1-&gt;2)-alpha-D-Man-(1-&gt;2)-alpha-D-Man-(1-&gt;3)-[alpha-D-Man-(1-&gt;6)]-beta-D-Man-(1-&gt;4)-beta-D-GlcNAc-(1-&gt;4)-alpha-D-GlcNAc-diphospho-di-trans,poly-cis-dolichol + a di-trans,poly-cis-dolichyl beta-D-mannosyl phosphate = an alpha-D-Man-(1-&gt;2)-alpha-D-Man-(1-&gt;2)-alpha-D-Man-(1-&gt;3)-[alpha-D-Man-(1-&gt;3)-alpha-D-Man-(1-&gt;6)]-beta-D-Man-(1-&gt;4)-beta-D-GlcNAc-(1-&gt;4)-alpha-D-GlcNAc-diphospho-di-trans,poly-cis-dolichol + a di-trans,poly-cis-dolichyl phosphate + H(+)</text>
        <dbReference type="Rhea" id="RHEA:29527"/>
        <dbReference type="Rhea" id="RHEA-COMP:19498"/>
        <dbReference type="Rhea" id="RHEA-COMP:19501"/>
        <dbReference type="Rhea" id="RHEA-COMP:19516"/>
        <dbReference type="Rhea" id="RHEA-COMP:19517"/>
        <dbReference type="ChEBI" id="CHEBI:15378"/>
        <dbReference type="ChEBI" id="CHEBI:57683"/>
        <dbReference type="ChEBI" id="CHEBI:58211"/>
        <dbReference type="ChEBI" id="CHEBI:132515"/>
        <dbReference type="ChEBI" id="CHEBI:132516"/>
        <dbReference type="EC" id="2.4.1.258"/>
    </reaction>
    <physiologicalReaction direction="left-to-right" evidence="12 14">
        <dbReference type="Rhea" id="RHEA:29528"/>
    </physiologicalReaction>
</comment>
<dbReference type="Proteomes" id="UP000703661">
    <property type="component" value="Unassembled WGS sequence"/>
</dbReference>
<keyword evidence="6 14" id="KW-0808">Transferase</keyword>
<dbReference type="InterPro" id="IPR007873">
    <property type="entry name" value="Glycosyltransferase_ALG3"/>
</dbReference>
<name>A0A9P6N1Q6_9FUNG</name>
<evidence type="ECO:0000256" key="8">
    <source>
        <dbReference type="ARBA" id="ARBA00022824"/>
    </source>
</evidence>
<keyword evidence="5 14" id="KW-0328">Glycosyltransferase</keyword>
<keyword evidence="8 14" id="KW-0256">Endoplasmic reticulum</keyword>
<evidence type="ECO:0000313" key="16">
    <source>
        <dbReference type="EMBL" id="KAG0021358.1"/>
    </source>
</evidence>
<sequence length="309" mass="35451">MAINKRTQQRGAGNPQTIVSASASSNHSRFSEDKPVPPLSIFRPIQLVTELLTNHAHFWKMAGLLFLVEILLNFVIIKKIPCKYYIDWIAYMQEVSGYLKGETDYTKLRGDTGPLVYPAGFVYIYSALYYITDLGKNILKGQWIFMGLYLLNLGVVFAIYSKDKAVCLYSEANKGVDLMHSNSNTPSLRIYFSQIPPYVLIPLCLSKRLHSIYVLRLFNDPVAMFLLFAATLAFLLAVSVKMNILLFFPAFGFLIWQTQGFFGTIVQLVVILLVQSYLRKAFEFSRVFQYKWTVNWKFLDEKTFLSEDV</sequence>
<dbReference type="EC" id="2.4.1.258" evidence="3 14"/>
<comment type="function">
    <text evidence="11 14">Dol-P-Man:Man(5)GlcNAc(2)-PP-Dol alpha-1,3-mannosyltransferase that operates in the biosynthetic pathway of dolichol-linked oligosaccharides, the glycan precursors employed in protein asparagine (N)-glycosylation. The assembly of dolichol-linked oligosaccharides begins on the cytosolic side of the endoplasmic reticulum membrane and finishes in its lumen. The sequential addition of sugars to dolichol pyrophosphate produces dolichol-linked oligosaccharides containing fourteen sugars, including two GlcNAcs, nine mannoses and three glucoses. Once assembled, the oligosaccharide is transferred from the lipid to nascent proteins by oligosaccharyltransferases. In the lumen of the endoplasmic reticulum, adds the first dolichyl beta-D-mannosyl phosphate derived mannose in an alpha-1,3 linkage to Man(5)GlcNAc(2)-PP-dolichol to produce Man(6)GlcNAc(2)-PP-dolichol.</text>
</comment>
<evidence type="ECO:0000256" key="14">
    <source>
        <dbReference type="RuleBase" id="RU364047"/>
    </source>
</evidence>
<evidence type="ECO:0000256" key="7">
    <source>
        <dbReference type="ARBA" id="ARBA00022692"/>
    </source>
</evidence>
<dbReference type="Pfam" id="PF05208">
    <property type="entry name" value="ALG3"/>
    <property type="match status" value="2"/>
</dbReference>
<evidence type="ECO:0000256" key="11">
    <source>
        <dbReference type="ARBA" id="ARBA00044743"/>
    </source>
</evidence>
<evidence type="ECO:0000256" key="15">
    <source>
        <dbReference type="SAM" id="MobiDB-lite"/>
    </source>
</evidence>
<dbReference type="PANTHER" id="PTHR12646:SF0">
    <property type="entry name" value="DOL-P-MAN:MAN(5)GLCNAC(2)-PP-DOL ALPHA-1,3-MANNOSYLTRANSFERASE"/>
    <property type="match status" value="1"/>
</dbReference>
<evidence type="ECO:0000256" key="4">
    <source>
        <dbReference type="ARBA" id="ARBA00015561"/>
    </source>
</evidence>
<evidence type="ECO:0000256" key="3">
    <source>
        <dbReference type="ARBA" id="ARBA00011964"/>
    </source>
</evidence>
<dbReference type="GO" id="GO:0005789">
    <property type="term" value="C:endoplasmic reticulum membrane"/>
    <property type="evidence" value="ECO:0007669"/>
    <property type="project" value="UniProtKB-SubCell"/>
</dbReference>
<protein>
    <recommendedName>
        <fullName evidence="4 14">Dol-P-Man:Man(5)GlcNAc(2)-PP-Dol alpha-1,3-mannosyltransferase</fullName>
        <ecNumber evidence="3 14">2.4.1.258</ecNumber>
    </recommendedName>
    <alternativeName>
        <fullName evidence="14">Dol-P-Man-dependent alpha(1-3)-mannosyltransferase</fullName>
    </alternativeName>
</protein>
<evidence type="ECO:0000256" key="6">
    <source>
        <dbReference type="ARBA" id="ARBA00022679"/>
    </source>
</evidence>
<proteinExistence type="inferred from homology"/>
<evidence type="ECO:0000256" key="9">
    <source>
        <dbReference type="ARBA" id="ARBA00022989"/>
    </source>
</evidence>
<feature type="region of interest" description="Disordered" evidence="15">
    <location>
        <begin position="1"/>
        <end position="34"/>
    </location>
</feature>
<accession>A0A9P6N1Q6</accession>
<evidence type="ECO:0000256" key="10">
    <source>
        <dbReference type="ARBA" id="ARBA00023136"/>
    </source>
</evidence>
<feature type="transmembrane region" description="Helical" evidence="14">
    <location>
        <begin position="143"/>
        <end position="160"/>
    </location>
</feature>